<feature type="compositionally biased region" description="Low complexity" evidence="1">
    <location>
        <begin position="1"/>
        <end position="23"/>
    </location>
</feature>
<gene>
    <name evidence="2" type="ORF">GCM10017667_18620</name>
</gene>
<name>A0A919BGQ3_STRFL</name>
<accession>A0A919BGQ3</accession>
<sequence>MSGTATAPEGAALAGAAPASAPRTRAEDPARAESLAESFMWGLRIPNGDGDGTCETPRAVGGARRGELCECVLNGG</sequence>
<evidence type="ECO:0000313" key="3">
    <source>
        <dbReference type="Proteomes" id="UP000632849"/>
    </source>
</evidence>
<dbReference type="AlphaFoldDB" id="A0A919BGQ3"/>
<reference evidence="2" key="1">
    <citation type="journal article" date="2014" name="Int. J. Syst. Evol. Microbiol.">
        <title>Complete genome sequence of Corynebacterium casei LMG S-19264T (=DSM 44701T), isolated from a smear-ripened cheese.</title>
        <authorList>
            <consortium name="US DOE Joint Genome Institute (JGI-PGF)"/>
            <person name="Walter F."/>
            <person name="Albersmeier A."/>
            <person name="Kalinowski J."/>
            <person name="Ruckert C."/>
        </authorList>
    </citation>
    <scope>NUCLEOTIDE SEQUENCE</scope>
    <source>
        <strain evidence="2">JCM 4122</strain>
    </source>
</reference>
<evidence type="ECO:0000256" key="1">
    <source>
        <dbReference type="SAM" id="MobiDB-lite"/>
    </source>
</evidence>
<organism evidence="2 3">
    <name type="scientific">Streptomyces filamentosus</name>
    <name type="common">Streptomyces roseosporus</name>
    <dbReference type="NCBI Taxonomy" id="67294"/>
    <lineage>
        <taxon>Bacteria</taxon>
        <taxon>Bacillati</taxon>
        <taxon>Actinomycetota</taxon>
        <taxon>Actinomycetes</taxon>
        <taxon>Kitasatosporales</taxon>
        <taxon>Streptomycetaceae</taxon>
        <taxon>Streptomyces</taxon>
    </lineage>
</organism>
<protein>
    <submittedName>
        <fullName evidence="2">Uncharacterized protein</fullName>
    </submittedName>
</protein>
<feature type="region of interest" description="Disordered" evidence="1">
    <location>
        <begin position="1"/>
        <end position="33"/>
    </location>
</feature>
<evidence type="ECO:0000313" key="2">
    <source>
        <dbReference type="EMBL" id="GHF89915.1"/>
    </source>
</evidence>
<reference evidence="2" key="2">
    <citation type="submission" date="2020-09" db="EMBL/GenBank/DDBJ databases">
        <authorList>
            <person name="Sun Q."/>
            <person name="Ohkuma M."/>
        </authorList>
    </citation>
    <scope>NUCLEOTIDE SEQUENCE</scope>
    <source>
        <strain evidence="2">JCM 4122</strain>
    </source>
</reference>
<dbReference type="EMBL" id="BNBE01000001">
    <property type="protein sequence ID" value="GHF89915.1"/>
    <property type="molecule type" value="Genomic_DNA"/>
</dbReference>
<dbReference type="Proteomes" id="UP000632849">
    <property type="component" value="Unassembled WGS sequence"/>
</dbReference>
<comment type="caution">
    <text evidence="2">The sequence shown here is derived from an EMBL/GenBank/DDBJ whole genome shotgun (WGS) entry which is preliminary data.</text>
</comment>
<keyword evidence="3" id="KW-1185">Reference proteome</keyword>
<proteinExistence type="predicted"/>